<dbReference type="InterPro" id="IPR036590">
    <property type="entry name" value="SRAP-like"/>
</dbReference>
<dbReference type="SUPFAM" id="SSF143081">
    <property type="entry name" value="BB1717-like"/>
    <property type="match status" value="1"/>
</dbReference>
<dbReference type="PANTHER" id="PTHR13604:SF0">
    <property type="entry name" value="ABASIC SITE PROCESSING PROTEIN HMCES"/>
    <property type="match status" value="1"/>
</dbReference>
<keyword evidence="6" id="KW-0238">DNA-binding</keyword>
<evidence type="ECO:0000256" key="4">
    <source>
        <dbReference type="ARBA" id="ARBA00022801"/>
    </source>
</evidence>
<dbReference type="RefSeq" id="WP_124026046.1">
    <property type="nucleotide sequence ID" value="NZ_JBHRSN010000005.1"/>
</dbReference>
<keyword evidence="2 8" id="KW-0645">Protease</keyword>
<evidence type="ECO:0000256" key="1">
    <source>
        <dbReference type="ARBA" id="ARBA00008136"/>
    </source>
</evidence>
<dbReference type="EC" id="3.4.-.-" evidence="8"/>
<evidence type="ECO:0000313" key="9">
    <source>
        <dbReference type="EMBL" id="RPJ68044.1"/>
    </source>
</evidence>
<reference evidence="9 10" key="1">
    <citation type="submission" date="2018-11" db="EMBL/GenBank/DDBJ databases">
        <authorList>
            <person name="Ye M.-Q."/>
            <person name="Du Z.-J."/>
        </authorList>
    </citation>
    <scope>NUCLEOTIDE SEQUENCE [LARGE SCALE GENOMIC DNA]</scope>
    <source>
        <strain evidence="9 10">U0105</strain>
    </source>
</reference>
<dbReference type="GO" id="GO:0008233">
    <property type="term" value="F:peptidase activity"/>
    <property type="evidence" value="ECO:0007669"/>
    <property type="project" value="UniProtKB-KW"/>
</dbReference>
<dbReference type="PANTHER" id="PTHR13604">
    <property type="entry name" value="DC12-RELATED"/>
    <property type="match status" value="1"/>
</dbReference>
<name>A0A3N5ZAD6_9ALTE</name>
<dbReference type="GO" id="GO:0003697">
    <property type="term" value="F:single-stranded DNA binding"/>
    <property type="evidence" value="ECO:0007669"/>
    <property type="project" value="InterPro"/>
</dbReference>
<dbReference type="OrthoDB" id="6192129at2"/>
<dbReference type="GO" id="GO:0016829">
    <property type="term" value="F:lyase activity"/>
    <property type="evidence" value="ECO:0007669"/>
    <property type="project" value="UniProtKB-KW"/>
</dbReference>
<dbReference type="AlphaFoldDB" id="A0A3N5ZAD6"/>
<protein>
    <recommendedName>
        <fullName evidence="8">Abasic site processing protein</fullName>
        <ecNumber evidence="8">3.4.-.-</ecNumber>
    </recommendedName>
</protein>
<evidence type="ECO:0000256" key="8">
    <source>
        <dbReference type="RuleBase" id="RU364100"/>
    </source>
</evidence>
<gene>
    <name evidence="9" type="ORF">DRW07_01115</name>
</gene>
<accession>A0A3N5ZAD6</accession>
<evidence type="ECO:0000256" key="7">
    <source>
        <dbReference type="ARBA" id="ARBA00023239"/>
    </source>
</evidence>
<organism evidence="9 10">
    <name type="scientific">Alteromonas sediminis</name>
    <dbReference type="NCBI Taxonomy" id="2259342"/>
    <lineage>
        <taxon>Bacteria</taxon>
        <taxon>Pseudomonadati</taxon>
        <taxon>Pseudomonadota</taxon>
        <taxon>Gammaproteobacteria</taxon>
        <taxon>Alteromonadales</taxon>
        <taxon>Alteromonadaceae</taxon>
        <taxon>Alteromonas/Salinimonas group</taxon>
        <taxon>Alteromonas</taxon>
    </lineage>
</organism>
<sequence>MCGRLNVVDNPALIELIEGLGIALGPSQLRTGRFKRATDRISIIRNKDGTRRLDDAIWWLLLEPAEQGFKPSKYTSFNTRYDKLNKPGSAGFTAFRQSRCVIPVMGFGESEFINKKPVHYHDFIAEQGALLMGGIYREWMNKATGEITLSCSVITVPPHPKLRPYHAKSSPLIMPQDSALLNAWLNENEHNTAQFEVLLEPHIPNNLRVFQIDKPSLHNVIKDKELVAADPSCSAD</sequence>
<evidence type="ECO:0000256" key="3">
    <source>
        <dbReference type="ARBA" id="ARBA00022763"/>
    </source>
</evidence>
<dbReference type="GO" id="GO:0106300">
    <property type="term" value="P:protein-DNA covalent cross-linking repair"/>
    <property type="evidence" value="ECO:0007669"/>
    <property type="project" value="InterPro"/>
</dbReference>
<keyword evidence="7" id="KW-0456">Lyase</keyword>
<comment type="caution">
    <text evidence="9">The sequence shown here is derived from an EMBL/GenBank/DDBJ whole genome shotgun (WGS) entry which is preliminary data.</text>
</comment>
<dbReference type="Gene3D" id="3.90.1680.10">
    <property type="entry name" value="SOS response associated peptidase-like"/>
    <property type="match status" value="1"/>
</dbReference>
<keyword evidence="3" id="KW-0227">DNA damage</keyword>
<dbReference type="GO" id="GO:0006508">
    <property type="term" value="P:proteolysis"/>
    <property type="evidence" value="ECO:0007669"/>
    <property type="project" value="UniProtKB-KW"/>
</dbReference>
<evidence type="ECO:0000256" key="2">
    <source>
        <dbReference type="ARBA" id="ARBA00022670"/>
    </source>
</evidence>
<evidence type="ECO:0000313" key="10">
    <source>
        <dbReference type="Proteomes" id="UP000275281"/>
    </source>
</evidence>
<dbReference type="Proteomes" id="UP000275281">
    <property type="component" value="Unassembled WGS sequence"/>
</dbReference>
<keyword evidence="10" id="KW-1185">Reference proteome</keyword>
<proteinExistence type="inferred from homology"/>
<keyword evidence="4 8" id="KW-0378">Hydrolase</keyword>
<dbReference type="EMBL" id="RPOK01000001">
    <property type="protein sequence ID" value="RPJ68044.1"/>
    <property type="molecule type" value="Genomic_DNA"/>
</dbReference>
<dbReference type="InterPro" id="IPR003738">
    <property type="entry name" value="SRAP"/>
</dbReference>
<comment type="similarity">
    <text evidence="1 8">Belongs to the SOS response-associated peptidase family.</text>
</comment>
<keyword evidence="5" id="KW-0190">Covalent protein-DNA linkage</keyword>
<evidence type="ECO:0000256" key="5">
    <source>
        <dbReference type="ARBA" id="ARBA00023124"/>
    </source>
</evidence>
<evidence type="ECO:0000256" key="6">
    <source>
        <dbReference type="ARBA" id="ARBA00023125"/>
    </source>
</evidence>
<dbReference type="Pfam" id="PF02586">
    <property type="entry name" value="SRAP"/>
    <property type="match status" value="1"/>
</dbReference>